<evidence type="ECO:0000256" key="1">
    <source>
        <dbReference type="ARBA" id="ARBA00022617"/>
    </source>
</evidence>
<keyword evidence="7" id="KW-1185">Reference proteome</keyword>
<evidence type="ECO:0000313" key="6">
    <source>
        <dbReference type="EMBL" id="MBB5517148.1"/>
    </source>
</evidence>
<evidence type="ECO:0000259" key="5">
    <source>
        <dbReference type="PROSITE" id="PS51007"/>
    </source>
</evidence>
<gene>
    <name evidence="6" type="ORF">FHS89_003195</name>
</gene>
<dbReference type="RefSeq" id="WP_184013106.1">
    <property type="nucleotide sequence ID" value="NZ_JACIJS010000014.1"/>
</dbReference>
<organism evidence="6 7">
    <name type="scientific">Rubricella aquisinus</name>
    <dbReference type="NCBI Taxonomy" id="2028108"/>
    <lineage>
        <taxon>Bacteria</taxon>
        <taxon>Pseudomonadati</taxon>
        <taxon>Pseudomonadota</taxon>
        <taxon>Alphaproteobacteria</taxon>
        <taxon>Rhodobacterales</taxon>
        <taxon>Paracoccaceae</taxon>
        <taxon>Rubricella</taxon>
    </lineage>
</organism>
<evidence type="ECO:0000313" key="7">
    <source>
        <dbReference type="Proteomes" id="UP000553766"/>
    </source>
</evidence>
<sequence>MKRHVVYALALSLAAVEGFFLISSADRVRERDMPAAHTPDLAQGEVLFHAGGCASCHARPGAKGDEKLILAGGLALETDFGTFHVPNISPDPEQGIGGWSARQFASAMIEGTSPEREHYYPAFPYTSYRGMSVAQTLDLQAFMMTLPSDDTASLPHDLKFPFGWRRLLGFWKRLYLAEEPVLPVSDDPKILRGQFLVEVMGHCGECHTPRGPLGGMKRDEWLAGGPNPDGEGRIPNITPHPDGIGSWGELEIADYLATGFTPDFDSVGGSMVAVVENMSKLPLDDLEAIAAYLKTVPPLPR</sequence>
<proteinExistence type="predicted"/>
<dbReference type="PANTHER" id="PTHR35008">
    <property type="entry name" value="BLL4482 PROTEIN-RELATED"/>
    <property type="match status" value="1"/>
</dbReference>
<dbReference type="GO" id="GO:0020037">
    <property type="term" value="F:heme binding"/>
    <property type="evidence" value="ECO:0007669"/>
    <property type="project" value="InterPro"/>
</dbReference>
<evidence type="ECO:0000256" key="3">
    <source>
        <dbReference type="ARBA" id="ARBA00023004"/>
    </source>
</evidence>
<keyword evidence="3 4" id="KW-0408">Iron</keyword>
<feature type="domain" description="Cytochrome c" evidence="5">
    <location>
        <begin position="188"/>
        <end position="297"/>
    </location>
</feature>
<dbReference type="Gene3D" id="1.10.760.10">
    <property type="entry name" value="Cytochrome c-like domain"/>
    <property type="match status" value="1"/>
</dbReference>
<dbReference type="SUPFAM" id="SSF46626">
    <property type="entry name" value="Cytochrome c"/>
    <property type="match status" value="2"/>
</dbReference>
<keyword evidence="2 4" id="KW-0479">Metal-binding</keyword>
<dbReference type="InterPro" id="IPR051459">
    <property type="entry name" value="Cytochrome_c-type_DH"/>
</dbReference>
<name>A0A840WQ30_9RHOB</name>
<reference evidence="6 7" key="1">
    <citation type="submission" date="2020-08" db="EMBL/GenBank/DDBJ databases">
        <title>Genomic Encyclopedia of Type Strains, Phase IV (KMG-IV): sequencing the most valuable type-strain genomes for metagenomic binning, comparative biology and taxonomic classification.</title>
        <authorList>
            <person name="Goeker M."/>
        </authorList>
    </citation>
    <scope>NUCLEOTIDE SEQUENCE [LARGE SCALE GENOMIC DNA]</scope>
    <source>
        <strain evidence="6 7">DSM 103377</strain>
    </source>
</reference>
<dbReference type="Pfam" id="PF00034">
    <property type="entry name" value="Cytochrom_C"/>
    <property type="match status" value="1"/>
</dbReference>
<dbReference type="GO" id="GO:0009055">
    <property type="term" value="F:electron transfer activity"/>
    <property type="evidence" value="ECO:0007669"/>
    <property type="project" value="InterPro"/>
</dbReference>
<dbReference type="PROSITE" id="PS51007">
    <property type="entry name" value="CYTC"/>
    <property type="match status" value="2"/>
</dbReference>
<keyword evidence="1 4" id="KW-0349">Heme</keyword>
<accession>A0A840WQ30</accession>
<dbReference type="InterPro" id="IPR009056">
    <property type="entry name" value="Cyt_c-like_dom"/>
</dbReference>
<protein>
    <submittedName>
        <fullName evidence="6">Mono/diheme cytochrome c family protein</fullName>
    </submittedName>
</protein>
<feature type="domain" description="Cytochrome c" evidence="5">
    <location>
        <begin position="39"/>
        <end position="147"/>
    </location>
</feature>
<evidence type="ECO:0000256" key="2">
    <source>
        <dbReference type="ARBA" id="ARBA00022723"/>
    </source>
</evidence>
<dbReference type="AlphaFoldDB" id="A0A840WQ30"/>
<comment type="caution">
    <text evidence="6">The sequence shown here is derived from an EMBL/GenBank/DDBJ whole genome shotgun (WGS) entry which is preliminary data.</text>
</comment>
<dbReference type="PANTHER" id="PTHR35008:SF8">
    <property type="entry name" value="ALCOHOL DEHYDROGENASE CYTOCHROME C SUBUNIT"/>
    <property type="match status" value="1"/>
</dbReference>
<dbReference type="EMBL" id="JACIJS010000014">
    <property type="protein sequence ID" value="MBB5517148.1"/>
    <property type="molecule type" value="Genomic_DNA"/>
</dbReference>
<evidence type="ECO:0000256" key="4">
    <source>
        <dbReference type="PROSITE-ProRule" id="PRU00433"/>
    </source>
</evidence>
<dbReference type="Proteomes" id="UP000553766">
    <property type="component" value="Unassembled WGS sequence"/>
</dbReference>
<dbReference type="InterPro" id="IPR036909">
    <property type="entry name" value="Cyt_c-like_dom_sf"/>
</dbReference>
<dbReference type="GO" id="GO:0046872">
    <property type="term" value="F:metal ion binding"/>
    <property type="evidence" value="ECO:0007669"/>
    <property type="project" value="UniProtKB-KW"/>
</dbReference>